<evidence type="ECO:0000313" key="2">
    <source>
        <dbReference type="EMBL" id="SPF56297.1"/>
    </source>
</evidence>
<dbReference type="AlphaFoldDB" id="A0A2U3LWH0"/>
<dbReference type="SUPFAM" id="SSF53335">
    <property type="entry name" value="S-adenosyl-L-methionine-dependent methyltransferases"/>
    <property type="match status" value="1"/>
</dbReference>
<proteinExistence type="predicted"/>
<dbReference type="GO" id="GO:0008168">
    <property type="term" value="F:methyltransferase activity"/>
    <property type="evidence" value="ECO:0007669"/>
    <property type="project" value="UniProtKB-KW"/>
</dbReference>
<organism evidence="2 3">
    <name type="scientific">Candidatus Desulfosporosinus infrequens</name>
    <dbReference type="NCBI Taxonomy" id="2043169"/>
    <lineage>
        <taxon>Bacteria</taxon>
        <taxon>Bacillati</taxon>
        <taxon>Bacillota</taxon>
        <taxon>Clostridia</taxon>
        <taxon>Eubacteriales</taxon>
        <taxon>Desulfitobacteriaceae</taxon>
        <taxon>Desulfosporosinus</taxon>
    </lineage>
</organism>
<dbReference type="PANTHER" id="PTHR44068">
    <property type="entry name" value="ZGC:194242"/>
    <property type="match status" value="1"/>
</dbReference>
<evidence type="ECO:0000259" key="1">
    <source>
        <dbReference type="Pfam" id="PF13847"/>
    </source>
</evidence>
<dbReference type="InterPro" id="IPR050447">
    <property type="entry name" value="Erg6_SMT_methyltransf"/>
</dbReference>
<protein>
    <submittedName>
        <fullName evidence="2">UbiE/COQ5 methyltransferase family protein</fullName>
    </submittedName>
</protein>
<dbReference type="Pfam" id="PF13847">
    <property type="entry name" value="Methyltransf_31"/>
    <property type="match status" value="1"/>
</dbReference>
<name>A0A2U3LWH0_9FIRM</name>
<keyword evidence="2" id="KW-0808">Transferase</keyword>
<dbReference type="Gene3D" id="3.40.50.150">
    <property type="entry name" value="Vaccinia Virus protein VP39"/>
    <property type="match status" value="1"/>
</dbReference>
<dbReference type="Proteomes" id="UP000238916">
    <property type="component" value="Unassembled WGS sequence"/>
</dbReference>
<feature type="domain" description="Methyltransferase" evidence="1">
    <location>
        <begin position="46"/>
        <end position="167"/>
    </location>
</feature>
<keyword evidence="2" id="KW-0489">Methyltransferase</keyword>
<sequence length="279" mass="31543">MVLGESKRVEEMNYFELLAWLGIGSSHPGGFPATKQNLEAVQAKPEEYVLDAGCGSGLTACHLAKTVGCKIMGVDINSEMIEKASLRAEKEGVSHLVEFRVADVYNLPFANNHFDLVMAESITVFLDKVKVYREFYRVLKFEGRVADLEMALLRELPVNLRQQMESCFGKGTNPLPFEEWLDALTLAGFQDVDIKNPQPLRTKGNVIMNELKKDWLLVIGLTDKVKKQPSLVARLQKNAGFIKRNQGYFGFGLVYGRKPTPAPERLDFKGWVWKVLFRR</sequence>
<dbReference type="InterPro" id="IPR029063">
    <property type="entry name" value="SAM-dependent_MTases_sf"/>
</dbReference>
<dbReference type="PANTHER" id="PTHR44068:SF11">
    <property type="entry name" value="GERANYL DIPHOSPHATE 2-C-METHYLTRANSFERASE"/>
    <property type="match status" value="1"/>
</dbReference>
<dbReference type="InterPro" id="IPR025714">
    <property type="entry name" value="Methyltranfer_dom"/>
</dbReference>
<dbReference type="OrthoDB" id="9772751at2"/>
<dbReference type="CDD" id="cd02440">
    <property type="entry name" value="AdoMet_MTases"/>
    <property type="match status" value="1"/>
</dbReference>
<accession>A0A2U3LWH0</accession>
<dbReference type="EMBL" id="OMOF01000889">
    <property type="protein sequence ID" value="SPF56297.1"/>
    <property type="molecule type" value="Genomic_DNA"/>
</dbReference>
<evidence type="ECO:0000313" key="3">
    <source>
        <dbReference type="Proteomes" id="UP000238916"/>
    </source>
</evidence>
<gene>
    <name evidence="2" type="ORF">SBF1_90025</name>
</gene>
<reference evidence="3" key="1">
    <citation type="submission" date="2018-02" db="EMBL/GenBank/DDBJ databases">
        <authorList>
            <person name="Hausmann B."/>
        </authorList>
    </citation>
    <scope>NUCLEOTIDE SEQUENCE [LARGE SCALE GENOMIC DNA]</scope>
    <source>
        <strain evidence="3">Peat soil MAG SbF1</strain>
    </source>
</reference>
<dbReference type="GO" id="GO:0032259">
    <property type="term" value="P:methylation"/>
    <property type="evidence" value="ECO:0007669"/>
    <property type="project" value="UniProtKB-KW"/>
</dbReference>